<proteinExistence type="inferred from homology"/>
<dbReference type="PANTHER" id="PTHR11699">
    <property type="entry name" value="ALDEHYDE DEHYDROGENASE-RELATED"/>
    <property type="match status" value="1"/>
</dbReference>
<evidence type="ECO:0000313" key="7">
    <source>
        <dbReference type="Proteomes" id="UP000272400"/>
    </source>
</evidence>
<evidence type="ECO:0000256" key="4">
    <source>
        <dbReference type="RuleBase" id="RU003345"/>
    </source>
</evidence>
<dbReference type="Pfam" id="PF00171">
    <property type="entry name" value="Aldedh"/>
    <property type="match status" value="1"/>
</dbReference>
<accession>A0A3N1D336</accession>
<evidence type="ECO:0000313" key="6">
    <source>
        <dbReference type="EMBL" id="ROO87945.1"/>
    </source>
</evidence>
<dbReference type="FunFam" id="3.40.605.10:FF:000007">
    <property type="entry name" value="NAD/NADP-dependent betaine aldehyde dehydrogenase"/>
    <property type="match status" value="1"/>
</dbReference>
<dbReference type="GO" id="GO:0016620">
    <property type="term" value="F:oxidoreductase activity, acting on the aldehyde or oxo group of donors, NAD or NADP as acceptor"/>
    <property type="evidence" value="ECO:0007669"/>
    <property type="project" value="InterPro"/>
</dbReference>
<dbReference type="InterPro" id="IPR016163">
    <property type="entry name" value="Ald_DH_C"/>
</dbReference>
<dbReference type="InterPro" id="IPR016162">
    <property type="entry name" value="Ald_DH_N"/>
</dbReference>
<keyword evidence="2 4" id="KW-0560">Oxidoreductase</keyword>
<feature type="active site" evidence="3">
    <location>
        <position position="259"/>
    </location>
</feature>
<dbReference type="AlphaFoldDB" id="A0A3N1D336"/>
<sequence length="493" mass="51541">MTTTGQEVDRTRPAVHLRIGAERLEKGSGGVYEHVDPATGQVDARIPLAGVAEVDQAVRVAHEAFASWRRTPPAERRRLLARLADLIEANAAEFTRRGTLDNGTPLMVSGGFVPISAEWTRYYAGWADKISGDVTASPGDTGEFGYTLPQPYGVIGVIITWNGPLVSLAMKIPAALAAGNTVVVKPSELTPFCGELFADLVAEAGIPAGVVNILPGTAEAGAALVAHPLVEKVTFTGGPETARKILCACAEQMKPSVMELGGKSANIVFADANLDVACAHGVILPVATMSGQGCAFPTRMLVQREIYDEVIARVTAIAETITVGDPFDPAVLSGPVVNAAAVDRITTMIEQAEADGARLITGGGRLSLDGELSGGYFIAPTVFADVDPHSRLGQTEVFGPVLSLIPFDTEEEAIFIANTTRYGLSAYIQTADLGRAHRVAEALVTGEVLVNGAPNLAVHRPFGGLGLSGFGKEGGRQGVEEFLRVKAVGIAIA</sequence>
<evidence type="ECO:0000256" key="3">
    <source>
        <dbReference type="PROSITE-ProRule" id="PRU10007"/>
    </source>
</evidence>
<feature type="domain" description="Aldehyde dehydrogenase" evidence="5">
    <location>
        <begin position="30"/>
        <end position="488"/>
    </location>
</feature>
<comment type="caution">
    <text evidence="6">The sequence shown here is derived from an EMBL/GenBank/DDBJ whole genome shotgun (WGS) entry which is preliminary data.</text>
</comment>
<comment type="similarity">
    <text evidence="1 4">Belongs to the aldehyde dehydrogenase family.</text>
</comment>
<keyword evidence="7" id="KW-1185">Reference proteome</keyword>
<organism evidence="6 7">
    <name type="scientific">Actinocorallia herbida</name>
    <dbReference type="NCBI Taxonomy" id="58109"/>
    <lineage>
        <taxon>Bacteria</taxon>
        <taxon>Bacillati</taxon>
        <taxon>Actinomycetota</taxon>
        <taxon>Actinomycetes</taxon>
        <taxon>Streptosporangiales</taxon>
        <taxon>Thermomonosporaceae</taxon>
        <taxon>Actinocorallia</taxon>
    </lineage>
</organism>
<evidence type="ECO:0000256" key="2">
    <source>
        <dbReference type="ARBA" id="ARBA00023002"/>
    </source>
</evidence>
<dbReference type="InterPro" id="IPR016161">
    <property type="entry name" value="Ald_DH/histidinol_DH"/>
</dbReference>
<dbReference type="Gene3D" id="3.40.605.10">
    <property type="entry name" value="Aldehyde Dehydrogenase, Chain A, domain 1"/>
    <property type="match status" value="1"/>
</dbReference>
<evidence type="ECO:0000256" key="1">
    <source>
        <dbReference type="ARBA" id="ARBA00009986"/>
    </source>
</evidence>
<dbReference type="OrthoDB" id="3802174at2"/>
<name>A0A3N1D336_9ACTN</name>
<protein>
    <submittedName>
        <fullName evidence="6">Aldehyde dehydrogenase (NAD+)</fullName>
    </submittedName>
</protein>
<evidence type="ECO:0000259" key="5">
    <source>
        <dbReference type="Pfam" id="PF00171"/>
    </source>
</evidence>
<dbReference type="InterPro" id="IPR015590">
    <property type="entry name" value="Aldehyde_DH_dom"/>
</dbReference>
<reference evidence="6 7" key="1">
    <citation type="submission" date="2018-11" db="EMBL/GenBank/DDBJ databases">
        <title>Sequencing the genomes of 1000 actinobacteria strains.</title>
        <authorList>
            <person name="Klenk H.-P."/>
        </authorList>
    </citation>
    <scope>NUCLEOTIDE SEQUENCE [LARGE SCALE GENOMIC DNA]</scope>
    <source>
        <strain evidence="6 7">DSM 44254</strain>
    </source>
</reference>
<dbReference type="Gene3D" id="3.40.309.10">
    <property type="entry name" value="Aldehyde Dehydrogenase, Chain A, domain 2"/>
    <property type="match status" value="1"/>
</dbReference>
<dbReference type="SUPFAM" id="SSF53720">
    <property type="entry name" value="ALDH-like"/>
    <property type="match status" value="1"/>
</dbReference>
<dbReference type="Proteomes" id="UP000272400">
    <property type="component" value="Unassembled WGS sequence"/>
</dbReference>
<dbReference type="EMBL" id="RJKE01000001">
    <property type="protein sequence ID" value="ROO87945.1"/>
    <property type="molecule type" value="Genomic_DNA"/>
</dbReference>
<dbReference type="PROSITE" id="PS00687">
    <property type="entry name" value="ALDEHYDE_DEHYDR_GLU"/>
    <property type="match status" value="1"/>
</dbReference>
<dbReference type="InterPro" id="IPR029510">
    <property type="entry name" value="Ald_DH_CS_GLU"/>
</dbReference>
<gene>
    <name evidence="6" type="ORF">EDD29_5594</name>
</gene>
<dbReference type="RefSeq" id="WP_123667170.1">
    <property type="nucleotide sequence ID" value="NZ_RJKE01000001.1"/>
</dbReference>